<evidence type="ECO:0000256" key="2">
    <source>
        <dbReference type="ARBA" id="ARBA00022833"/>
    </source>
</evidence>
<keyword evidence="2 4" id="KW-0862">Zinc</keyword>
<dbReference type="InterPro" id="IPR013154">
    <property type="entry name" value="ADH-like_N"/>
</dbReference>
<keyword evidence="3" id="KW-0560">Oxidoreductase</keyword>
<keyword evidence="1 4" id="KW-0479">Metal-binding</keyword>
<dbReference type="EMBL" id="JBHSZI010000001">
    <property type="protein sequence ID" value="MFC7059314.1"/>
    <property type="molecule type" value="Genomic_DNA"/>
</dbReference>
<evidence type="ECO:0000259" key="5">
    <source>
        <dbReference type="SMART" id="SM00829"/>
    </source>
</evidence>
<gene>
    <name evidence="6" type="ORF">ACFQQG_15485</name>
</gene>
<evidence type="ECO:0000256" key="1">
    <source>
        <dbReference type="ARBA" id="ARBA00022723"/>
    </source>
</evidence>
<reference evidence="6 7" key="1">
    <citation type="journal article" date="2019" name="Int. J. Syst. Evol. Microbiol.">
        <title>The Global Catalogue of Microorganisms (GCM) 10K type strain sequencing project: providing services to taxonomists for standard genome sequencing and annotation.</title>
        <authorList>
            <consortium name="The Broad Institute Genomics Platform"/>
            <consortium name="The Broad Institute Genome Sequencing Center for Infectious Disease"/>
            <person name="Wu L."/>
            <person name="Ma J."/>
        </authorList>
    </citation>
    <scope>NUCLEOTIDE SEQUENCE [LARGE SCALE GENOMIC DNA]</scope>
    <source>
        <strain evidence="6 7">JCM 30072</strain>
    </source>
</reference>
<protein>
    <submittedName>
        <fullName evidence="6">Zinc-dependent alcohol dehydrogenase family protein</fullName>
    </submittedName>
</protein>
<proteinExistence type="inferred from homology"/>
<dbReference type="CDD" id="cd08260">
    <property type="entry name" value="Zn_ADH6"/>
    <property type="match status" value="1"/>
</dbReference>
<dbReference type="SUPFAM" id="SSF50129">
    <property type="entry name" value="GroES-like"/>
    <property type="match status" value="1"/>
</dbReference>
<dbReference type="InterPro" id="IPR013149">
    <property type="entry name" value="ADH-like_C"/>
</dbReference>
<evidence type="ECO:0000313" key="7">
    <source>
        <dbReference type="Proteomes" id="UP001596445"/>
    </source>
</evidence>
<dbReference type="SMART" id="SM00829">
    <property type="entry name" value="PKS_ER"/>
    <property type="match status" value="1"/>
</dbReference>
<dbReference type="GO" id="GO:0016616">
    <property type="term" value="F:oxidoreductase activity, acting on the CH-OH group of donors, NAD or NADP as acceptor"/>
    <property type="evidence" value="ECO:0007669"/>
    <property type="project" value="UniProtKB-ARBA"/>
</dbReference>
<organism evidence="6 7">
    <name type="scientific">Halovenus salina</name>
    <dbReference type="NCBI Taxonomy" id="1510225"/>
    <lineage>
        <taxon>Archaea</taxon>
        <taxon>Methanobacteriati</taxon>
        <taxon>Methanobacteriota</taxon>
        <taxon>Stenosarchaea group</taxon>
        <taxon>Halobacteria</taxon>
        <taxon>Halobacteriales</taxon>
        <taxon>Haloarculaceae</taxon>
        <taxon>Halovenus</taxon>
    </lineage>
</organism>
<dbReference type="GO" id="GO:0051262">
    <property type="term" value="P:protein tetramerization"/>
    <property type="evidence" value="ECO:0007669"/>
    <property type="project" value="UniProtKB-ARBA"/>
</dbReference>
<dbReference type="InterPro" id="IPR036291">
    <property type="entry name" value="NAD(P)-bd_dom_sf"/>
</dbReference>
<dbReference type="GO" id="GO:0044281">
    <property type="term" value="P:small molecule metabolic process"/>
    <property type="evidence" value="ECO:0007669"/>
    <property type="project" value="UniProtKB-ARBA"/>
</dbReference>
<dbReference type="Proteomes" id="UP001596445">
    <property type="component" value="Unassembled WGS sequence"/>
</dbReference>
<comment type="caution">
    <text evidence="6">The sequence shown here is derived from an EMBL/GenBank/DDBJ whole genome shotgun (WGS) entry which is preliminary data.</text>
</comment>
<dbReference type="InterPro" id="IPR002328">
    <property type="entry name" value="ADH_Zn_CS"/>
</dbReference>
<dbReference type="InterPro" id="IPR011032">
    <property type="entry name" value="GroES-like_sf"/>
</dbReference>
<dbReference type="PROSITE" id="PS00059">
    <property type="entry name" value="ADH_ZINC"/>
    <property type="match status" value="1"/>
</dbReference>
<dbReference type="Gene3D" id="3.90.180.10">
    <property type="entry name" value="Medium-chain alcohol dehydrogenases, catalytic domain"/>
    <property type="match status" value="1"/>
</dbReference>
<dbReference type="PANTHER" id="PTHR43401:SF5">
    <property type="entry name" value="ALCOHOL DEHYDROGENASE-RELATED"/>
    <property type="match status" value="1"/>
</dbReference>
<comment type="similarity">
    <text evidence="4">Belongs to the zinc-containing alcohol dehydrogenase family.</text>
</comment>
<dbReference type="Pfam" id="PF08240">
    <property type="entry name" value="ADH_N"/>
    <property type="match status" value="1"/>
</dbReference>
<sequence>MRAAILREYGQPLDITTVPAPDPDPDGVVVDIEACGLCRSDWHAWQGHGEWNDDQVPTGQILGHEPAGTVAAVGDRVERFAVGDEVVVPFSLGDGTCHNCRSGHGNVCADGLALGFEPDAPGAFAEQVAVPDADYNLVRLPDALDARDAAVLGCRYMTAYHGLADRAGVDGGDWLAVHGCGGVGLSAVQLGDALGARVLAVDPSQAARDRARELGAREAIDPEERDPVEAIRDRTGGADRSVDALGIAETCRNSVQCLRERGTHLQLGLTTDTERGEVALPTDWMTRWEISFVGSRGMPPTRYDALFDTIAATDIDPGALVGREIALDAVSERLAAMDDYDTAGVEVITSF</sequence>
<dbReference type="PANTHER" id="PTHR43401">
    <property type="entry name" value="L-THREONINE 3-DEHYDROGENASE"/>
    <property type="match status" value="1"/>
</dbReference>
<evidence type="ECO:0000256" key="4">
    <source>
        <dbReference type="RuleBase" id="RU361277"/>
    </source>
</evidence>
<dbReference type="InterPro" id="IPR050129">
    <property type="entry name" value="Zn_alcohol_dh"/>
</dbReference>
<accession>A0ABD5W4L7</accession>
<evidence type="ECO:0000313" key="6">
    <source>
        <dbReference type="EMBL" id="MFC7059314.1"/>
    </source>
</evidence>
<evidence type="ECO:0000256" key="3">
    <source>
        <dbReference type="ARBA" id="ARBA00023002"/>
    </source>
</evidence>
<keyword evidence="7" id="KW-1185">Reference proteome</keyword>
<dbReference type="AlphaFoldDB" id="A0ABD5W4L7"/>
<feature type="domain" description="Enoyl reductase (ER)" evidence="5">
    <location>
        <begin position="10"/>
        <end position="348"/>
    </location>
</feature>
<dbReference type="InterPro" id="IPR020843">
    <property type="entry name" value="ER"/>
</dbReference>
<dbReference type="GeneID" id="76631460"/>
<dbReference type="Pfam" id="PF00107">
    <property type="entry name" value="ADH_zinc_N"/>
    <property type="match status" value="1"/>
</dbReference>
<dbReference type="GO" id="GO:0046872">
    <property type="term" value="F:metal ion binding"/>
    <property type="evidence" value="ECO:0007669"/>
    <property type="project" value="UniProtKB-KW"/>
</dbReference>
<dbReference type="GO" id="GO:0043168">
    <property type="term" value="F:anion binding"/>
    <property type="evidence" value="ECO:0007669"/>
    <property type="project" value="UniProtKB-ARBA"/>
</dbReference>
<comment type="cofactor">
    <cofactor evidence="4">
        <name>Zn(2+)</name>
        <dbReference type="ChEBI" id="CHEBI:29105"/>
    </cofactor>
</comment>
<dbReference type="GO" id="GO:0030554">
    <property type="term" value="F:adenyl nucleotide binding"/>
    <property type="evidence" value="ECO:0007669"/>
    <property type="project" value="UniProtKB-ARBA"/>
</dbReference>
<dbReference type="SUPFAM" id="SSF51735">
    <property type="entry name" value="NAD(P)-binding Rossmann-fold domains"/>
    <property type="match status" value="1"/>
</dbReference>
<dbReference type="RefSeq" id="WP_267162082.1">
    <property type="nucleotide sequence ID" value="NZ_CP112972.1"/>
</dbReference>
<name>A0ABD5W4L7_9EURY</name>